<dbReference type="EMBL" id="RQXX01000004">
    <property type="protein sequence ID" value="RVV97592.1"/>
    <property type="molecule type" value="Genomic_DNA"/>
</dbReference>
<feature type="transmembrane region" description="Helical" evidence="8">
    <location>
        <begin position="205"/>
        <end position="223"/>
    </location>
</feature>
<evidence type="ECO:0000256" key="7">
    <source>
        <dbReference type="ARBA" id="ARBA00023136"/>
    </source>
</evidence>
<feature type="region of interest" description="Disordered" evidence="9">
    <location>
        <begin position="1"/>
        <end position="23"/>
    </location>
</feature>
<feature type="transmembrane region" description="Helical" evidence="8">
    <location>
        <begin position="130"/>
        <end position="150"/>
    </location>
</feature>
<dbReference type="InterPro" id="IPR043429">
    <property type="entry name" value="ArtM/GltK/GlnP/TcyL/YhdX-like"/>
</dbReference>
<feature type="compositionally biased region" description="Pro residues" evidence="9">
    <location>
        <begin position="9"/>
        <end position="20"/>
    </location>
</feature>
<reference evidence="11 12" key="1">
    <citation type="submission" date="2018-11" db="EMBL/GenBank/DDBJ databases">
        <title>Mesobaculum littorinae gen. nov., sp. nov., isolated from Littorina scabra that represents a novel genus of the order Rhodobacteraceae.</title>
        <authorList>
            <person name="Li F."/>
        </authorList>
    </citation>
    <scope>NUCLEOTIDE SEQUENCE [LARGE SCALE GENOMIC DNA]</scope>
    <source>
        <strain evidence="11 12">M0103</strain>
    </source>
</reference>
<dbReference type="GO" id="GO:0043190">
    <property type="term" value="C:ATP-binding cassette (ABC) transporter complex"/>
    <property type="evidence" value="ECO:0007669"/>
    <property type="project" value="InterPro"/>
</dbReference>
<dbReference type="PROSITE" id="PS50928">
    <property type="entry name" value="ABC_TM1"/>
    <property type="match status" value="1"/>
</dbReference>
<feature type="transmembrane region" description="Helical" evidence="8">
    <location>
        <begin position="162"/>
        <end position="184"/>
    </location>
</feature>
<feature type="transmembrane region" description="Helical" evidence="8">
    <location>
        <begin position="335"/>
        <end position="355"/>
    </location>
</feature>
<evidence type="ECO:0000256" key="5">
    <source>
        <dbReference type="ARBA" id="ARBA00022692"/>
    </source>
</evidence>
<evidence type="ECO:0000256" key="8">
    <source>
        <dbReference type="RuleBase" id="RU363032"/>
    </source>
</evidence>
<dbReference type="InterPro" id="IPR010065">
    <property type="entry name" value="AA_ABC_transptr_permease_3TM"/>
</dbReference>
<comment type="subcellular location">
    <subcellularLocation>
        <location evidence="1">Cell inner membrane</location>
        <topology evidence="1">Multi-pass membrane protein</topology>
    </subcellularLocation>
    <subcellularLocation>
        <location evidence="8">Cell membrane</location>
        <topology evidence="8">Multi-pass membrane protein</topology>
    </subcellularLocation>
</comment>
<evidence type="ECO:0000256" key="3">
    <source>
        <dbReference type="ARBA" id="ARBA00022448"/>
    </source>
</evidence>
<dbReference type="InterPro" id="IPR000515">
    <property type="entry name" value="MetI-like"/>
</dbReference>
<dbReference type="OrthoDB" id="9771188at2"/>
<evidence type="ECO:0000313" key="11">
    <source>
        <dbReference type="EMBL" id="RVV97592.1"/>
    </source>
</evidence>
<protein>
    <submittedName>
        <fullName evidence="11">ABC transporter permease subunit</fullName>
    </submittedName>
</protein>
<dbReference type="SUPFAM" id="SSF161098">
    <property type="entry name" value="MetI-like"/>
    <property type="match status" value="1"/>
</dbReference>
<keyword evidence="12" id="KW-1185">Reference proteome</keyword>
<evidence type="ECO:0000256" key="6">
    <source>
        <dbReference type="ARBA" id="ARBA00022989"/>
    </source>
</evidence>
<comment type="similarity">
    <text evidence="2">Belongs to the binding-protein-dependent transport system permease family. HisMQ subfamily.</text>
</comment>
<feature type="transmembrane region" description="Helical" evidence="8">
    <location>
        <begin position="31"/>
        <end position="56"/>
    </location>
</feature>
<proteinExistence type="inferred from homology"/>
<keyword evidence="4" id="KW-1003">Cell membrane</keyword>
<keyword evidence="5 8" id="KW-0812">Transmembrane</keyword>
<sequence>MTDRAAPTPSAPTPSDPRLPPRTRRRPLIKLLFGDLVSAALTVLAALAIVMLLPALNWALLDAHWHVAAPGDCRHGGACWAFVAAKSRLILFGLYPPSEQWRAMIVIALIVAMILASLSPRLRGGRLIAIWGGAIVAMLVLMGGGVLGLPPVPTSKWGGLPVTLLLAVLSLGLAFPLAVLLALGRRGRLPLARAISVTIIELVRGLPLVGLLFVAAILLPLLLPPDWTVDKLGRTLAALTIFAAAYLAEVLRGGLQGLDGGQQEAAEALGIPYWKTVWHIILPQAIQNVIPPLTNTAIVMVKNTSLVLIVGVFDMLSAARSAATDPAWPAPSTEAYLFVALIYFVICFGISVYSAHLETGVKSRRHG</sequence>
<feature type="transmembrane region" description="Helical" evidence="8">
    <location>
        <begin position="101"/>
        <end position="118"/>
    </location>
</feature>
<gene>
    <name evidence="11" type="ORF">EKE94_13760</name>
</gene>
<dbReference type="PANTHER" id="PTHR30614">
    <property type="entry name" value="MEMBRANE COMPONENT OF AMINO ACID ABC TRANSPORTER"/>
    <property type="match status" value="1"/>
</dbReference>
<keyword evidence="6 8" id="KW-1133">Transmembrane helix</keyword>
<evidence type="ECO:0000313" key="12">
    <source>
        <dbReference type="Proteomes" id="UP000285908"/>
    </source>
</evidence>
<evidence type="ECO:0000256" key="4">
    <source>
        <dbReference type="ARBA" id="ARBA00022475"/>
    </source>
</evidence>
<dbReference type="Pfam" id="PF00528">
    <property type="entry name" value="BPD_transp_1"/>
    <property type="match status" value="1"/>
</dbReference>
<dbReference type="InterPro" id="IPR035906">
    <property type="entry name" value="MetI-like_sf"/>
</dbReference>
<keyword evidence="7 8" id="KW-0472">Membrane</keyword>
<evidence type="ECO:0000256" key="9">
    <source>
        <dbReference type="SAM" id="MobiDB-lite"/>
    </source>
</evidence>
<evidence type="ECO:0000259" key="10">
    <source>
        <dbReference type="PROSITE" id="PS50928"/>
    </source>
</evidence>
<dbReference type="GO" id="GO:0006865">
    <property type="term" value="P:amino acid transport"/>
    <property type="evidence" value="ECO:0007669"/>
    <property type="project" value="TreeGrafter"/>
</dbReference>
<dbReference type="CDD" id="cd06261">
    <property type="entry name" value="TM_PBP2"/>
    <property type="match status" value="1"/>
</dbReference>
<dbReference type="PANTHER" id="PTHR30614:SF41">
    <property type="entry name" value="INNER MEMBRANE AMINO-ACID ABC TRANSPORTER PERMEASE PROTEIN YHDY"/>
    <property type="match status" value="1"/>
</dbReference>
<dbReference type="AlphaFoldDB" id="A0A438AFX5"/>
<accession>A0A438AFX5</accession>
<feature type="domain" description="ABC transmembrane type-1" evidence="10">
    <location>
        <begin position="160"/>
        <end position="354"/>
    </location>
</feature>
<organism evidence="11 12">
    <name type="scientific">Mesobaculum littorinae</name>
    <dbReference type="NCBI Taxonomy" id="2486419"/>
    <lineage>
        <taxon>Bacteria</taxon>
        <taxon>Pseudomonadati</taxon>
        <taxon>Pseudomonadota</taxon>
        <taxon>Alphaproteobacteria</taxon>
        <taxon>Rhodobacterales</taxon>
        <taxon>Roseobacteraceae</taxon>
        <taxon>Mesobaculum</taxon>
    </lineage>
</organism>
<evidence type="ECO:0000256" key="2">
    <source>
        <dbReference type="ARBA" id="ARBA00010072"/>
    </source>
</evidence>
<dbReference type="RefSeq" id="WP_127907187.1">
    <property type="nucleotide sequence ID" value="NZ_RQXX01000004.1"/>
</dbReference>
<dbReference type="GO" id="GO:0022857">
    <property type="term" value="F:transmembrane transporter activity"/>
    <property type="evidence" value="ECO:0007669"/>
    <property type="project" value="InterPro"/>
</dbReference>
<evidence type="ECO:0000256" key="1">
    <source>
        <dbReference type="ARBA" id="ARBA00004429"/>
    </source>
</evidence>
<dbReference type="NCBIfam" id="TIGR01726">
    <property type="entry name" value="HEQRo_perm_3TM"/>
    <property type="match status" value="1"/>
</dbReference>
<name>A0A438AFX5_9RHOB</name>
<dbReference type="Gene3D" id="1.10.3720.10">
    <property type="entry name" value="MetI-like"/>
    <property type="match status" value="1"/>
</dbReference>
<comment type="caution">
    <text evidence="11">The sequence shown here is derived from an EMBL/GenBank/DDBJ whole genome shotgun (WGS) entry which is preliminary data.</text>
</comment>
<keyword evidence="3 8" id="KW-0813">Transport</keyword>
<dbReference type="Proteomes" id="UP000285908">
    <property type="component" value="Unassembled WGS sequence"/>
</dbReference>